<keyword evidence="1" id="KW-0812">Transmembrane</keyword>
<feature type="transmembrane region" description="Helical" evidence="1">
    <location>
        <begin position="62"/>
        <end position="83"/>
    </location>
</feature>
<evidence type="ECO:0000313" key="2">
    <source>
        <dbReference type="EMBL" id="GJS70837.1"/>
    </source>
</evidence>
<reference evidence="2" key="2">
    <citation type="submission" date="2022-01" db="EMBL/GenBank/DDBJ databases">
        <authorList>
            <person name="Yamashiro T."/>
            <person name="Shiraishi A."/>
            <person name="Satake H."/>
            <person name="Nakayama K."/>
        </authorList>
    </citation>
    <scope>NUCLEOTIDE SEQUENCE</scope>
</reference>
<dbReference type="Proteomes" id="UP001151760">
    <property type="component" value="Unassembled WGS sequence"/>
</dbReference>
<name>A0ABQ4Y0X4_9ASTR</name>
<proteinExistence type="predicted"/>
<dbReference type="Gene3D" id="3.60.21.10">
    <property type="match status" value="1"/>
</dbReference>
<accession>A0ABQ4Y0X4</accession>
<comment type="caution">
    <text evidence="2">The sequence shown here is derived from an EMBL/GenBank/DDBJ whole genome shotgun (WGS) entry which is preliminary data.</text>
</comment>
<protein>
    <submittedName>
        <fullName evidence="2">Retrovirus-related pol polyprotein from transposon TNT 1-94</fullName>
    </submittedName>
</protein>
<evidence type="ECO:0000313" key="3">
    <source>
        <dbReference type="Proteomes" id="UP001151760"/>
    </source>
</evidence>
<keyword evidence="1" id="KW-1133">Transmembrane helix</keyword>
<organism evidence="2 3">
    <name type="scientific">Tanacetum coccineum</name>
    <dbReference type="NCBI Taxonomy" id="301880"/>
    <lineage>
        <taxon>Eukaryota</taxon>
        <taxon>Viridiplantae</taxon>
        <taxon>Streptophyta</taxon>
        <taxon>Embryophyta</taxon>
        <taxon>Tracheophyta</taxon>
        <taxon>Spermatophyta</taxon>
        <taxon>Magnoliopsida</taxon>
        <taxon>eudicotyledons</taxon>
        <taxon>Gunneridae</taxon>
        <taxon>Pentapetalae</taxon>
        <taxon>asterids</taxon>
        <taxon>campanulids</taxon>
        <taxon>Asterales</taxon>
        <taxon>Asteraceae</taxon>
        <taxon>Asteroideae</taxon>
        <taxon>Anthemideae</taxon>
        <taxon>Anthemidinae</taxon>
        <taxon>Tanacetum</taxon>
    </lineage>
</organism>
<sequence>MQAEVRIFAVVIPNLAILENNFTNMVQWTITTVQGSPENLKTRRRLQLISDVLVSSPPPICLFVSVVVIEFGMWLELFVVVVIKSGFEKEDKDEHAKSPVTICGDIDGQLHDIAELFHIGESYFAGYEIYESMKDSYRGKYVDPNNSLCLISLQRVDEVFSTWMAFGRNTQPGDGVATIKRLSYNIHGDGVRDSAMASGRGQRKVDLEPSTWRRRRRTLAFVAAS</sequence>
<reference evidence="2" key="1">
    <citation type="journal article" date="2022" name="Int. J. Mol. Sci.">
        <title>Draft Genome of Tanacetum Coccineum: Genomic Comparison of Closely Related Tanacetum-Family Plants.</title>
        <authorList>
            <person name="Yamashiro T."/>
            <person name="Shiraishi A."/>
            <person name="Nakayama K."/>
            <person name="Satake H."/>
        </authorList>
    </citation>
    <scope>NUCLEOTIDE SEQUENCE</scope>
</reference>
<keyword evidence="3" id="KW-1185">Reference proteome</keyword>
<dbReference type="EMBL" id="BQNB010009960">
    <property type="protein sequence ID" value="GJS70837.1"/>
    <property type="molecule type" value="Genomic_DNA"/>
</dbReference>
<dbReference type="InterPro" id="IPR029052">
    <property type="entry name" value="Metallo-depent_PP-like"/>
</dbReference>
<keyword evidence="1" id="KW-0472">Membrane</keyword>
<gene>
    <name evidence="2" type="ORF">Tco_0703678</name>
</gene>
<evidence type="ECO:0000256" key="1">
    <source>
        <dbReference type="SAM" id="Phobius"/>
    </source>
</evidence>